<reference evidence="6" key="2">
    <citation type="journal article" date="2022" name="Microb. Genom.">
        <title>A chromosome-scale genome assembly of the tomato pathogen Cladosporium fulvum reveals a compartmentalized genome architecture and the presence of a dispensable chromosome.</title>
        <authorList>
            <person name="Zaccaron A.Z."/>
            <person name="Chen L.H."/>
            <person name="Samaras A."/>
            <person name="Stergiopoulos I."/>
        </authorList>
    </citation>
    <scope>NUCLEOTIDE SEQUENCE</scope>
    <source>
        <strain evidence="6">Race5_Kim</strain>
    </source>
</reference>
<dbReference type="PRINTS" id="PR00368">
    <property type="entry name" value="FADPNR"/>
</dbReference>
<dbReference type="KEGG" id="ffu:CLAFUR5_01303"/>
<keyword evidence="2" id="KW-0285">Flavoprotein</keyword>
<dbReference type="RefSeq" id="XP_047757398.1">
    <property type="nucleotide sequence ID" value="XM_047900451.1"/>
</dbReference>
<dbReference type="EMBL" id="CP090163">
    <property type="protein sequence ID" value="UJO13032.1"/>
    <property type="molecule type" value="Genomic_DNA"/>
</dbReference>
<sequence>MTQTRNIVILGTSFGGLGAAHYLAKHVLPQLAKSQDTKYVLHLIDPSTRFWWHIAAPRQIVSLEQLTIESSFVPIMDGFKQYGSLLDSIKFHHGSATSMNKDSRTVTISLHEGGSESLDYYALVISTGIRSPTPLTTFHGDYTISEKAIKDMNAKLSTAKDVVISGGGPVGVEMAGEIAMHLKGKAKVTLYSGSDKILPVFKQSRAAKAQMLLEKAGVTVIHNVKITGSGQAGDGRTEISLSNGKAVHADVYIPCHGVTPNADFVPAELKGGNGYVQTDPSTLRVDAAGPRVYAAGDVAGVDKGGVLNMYNSLPVLNANIAHDLLAEAKLGSVAEKKYTFKPSETQLVPVGPKTGVAAFNGWGMPGFLVGLIKGKDYMLSQMENFTEGKKFLKP</sequence>
<evidence type="ECO:0000313" key="7">
    <source>
        <dbReference type="Proteomes" id="UP000756132"/>
    </source>
</evidence>
<dbReference type="OrthoDB" id="202203at2759"/>
<dbReference type="Pfam" id="PF07992">
    <property type="entry name" value="Pyr_redox_2"/>
    <property type="match status" value="1"/>
</dbReference>
<name>A0A9Q8L916_PASFU</name>
<dbReference type="GO" id="GO:0050660">
    <property type="term" value="F:flavin adenine dinucleotide binding"/>
    <property type="evidence" value="ECO:0007669"/>
    <property type="project" value="TreeGrafter"/>
</dbReference>
<proteinExistence type="inferred from homology"/>
<organism evidence="6 7">
    <name type="scientific">Passalora fulva</name>
    <name type="common">Tomato leaf mold</name>
    <name type="synonym">Cladosporium fulvum</name>
    <dbReference type="NCBI Taxonomy" id="5499"/>
    <lineage>
        <taxon>Eukaryota</taxon>
        <taxon>Fungi</taxon>
        <taxon>Dikarya</taxon>
        <taxon>Ascomycota</taxon>
        <taxon>Pezizomycotina</taxon>
        <taxon>Dothideomycetes</taxon>
        <taxon>Dothideomycetidae</taxon>
        <taxon>Mycosphaerellales</taxon>
        <taxon>Mycosphaerellaceae</taxon>
        <taxon>Fulvia</taxon>
    </lineage>
</organism>
<evidence type="ECO:0000256" key="1">
    <source>
        <dbReference type="ARBA" id="ARBA00006442"/>
    </source>
</evidence>
<dbReference type="PANTHER" id="PTHR43735:SF3">
    <property type="entry name" value="FERROPTOSIS SUPPRESSOR PROTEIN 1"/>
    <property type="match status" value="1"/>
</dbReference>
<accession>A0A9Q8L916</accession>
<keyword evidence="7" id="KW-1185">Reference proteome</keyword>
<protein>
    <submittedName>
        <fullName evidence="6">Oxidoreductase phnG</fullName>
    </submittedName>
</protein>
<gene>
    <name evidence="6" type="ORF">CLAFUR5_01303</name>
</gene>
<comment type="similarity">
    <text evidence="1">Belongs to the FAD-dependent oxidoreductase family.</text>
</comment>
<dbReference type="GO" id="GO:0004174">
    <property type="term" value="F:electron-transferring-flavoprotein dehydrogenase activity"/>
    <property type="evidence" value="ECO:0007669"/>
    <property type="project" value="TreeGrafter"/>
</dbReference>
<dbReference type="PRINTS" id="PR00411">
    <property type="entry name" value="PNDRDTASEI"/>
</dbReference>
<dbReference type="Proteomes" id="UP000756132">
    <property type="component" value="Chromosome 1"/>
</dbReference>
<evidence type="ECO:0000256" key="4">
    <source>
        <dbReference type="ARBA" id="ARBA00023002"/>
    </source>
</evidence>
<dbReference type="GeneID" id="71981181"/>
<evidence type="ECO:0000256" key="2">
    <source>
        <dbReference type="ARBA" id="ARBA00022630"/>
    </source>
</evidence>
<dbReference type="Gene3D" id="3.50.50.100">
    <property type="match status" value="1"/>
</dbReference>
<feature type="domain" description="FAD/NAD(P)-binding" evidence="5">
    <location>
        <begin position="6"/>
        <end position="303"/>
    </location>
</feature>
<keyword evidence="3" id="KW-0274">FAD</keyword>
<evidence type="ECO:0000256" key="3">
    <source>
        <dbReference type="ARBA" id="ARBA00022827"/>
    </source>
</evidence>
<dbReference type="InterPro" id="IPR023753">
    <property type="entry name" value="FAD/NAD-binding_dom"/>
</dbReference>
<keyword evidence="4" id="KW-0560">Oxidoreductase</keyword>
<reference evidence="6" key="1">
    <citation type="submission" date="2021-12" db="EMBL/GenBank/DDBJ databases">
        <authorList>
            <person name="Zaccaron A."/>
            <person name="Stergiopoulos I."/>
        </authorList>
    </citation>
    <scope>NUCLEOTIDE SEQUENCE</scope>
    <source>
        <strain evidence="6">Race5_Kim</strain>
    </source>
</reference>
<dbReference type="GO" id="GO:0005737">
    <property type="term" value="C:cytoplasm"/>
    <property type="evidence" value="ECO:0007669"/>
    <property type="project" value="TreeGrafter"/>
</dbReference>
<dbReference type="AlphaFoldDB" id="A0A9Q8L916"/>
<dbReference type="InterPro" id="IPR036188">
    <property type="entry name" value="FAD/NAD-bd_sf"/>
</dbReference>
<evidence type="ECO:0000313" key="6">
    <source>
        <dbReference type="EMBL" id="UJO13032.1"/>
    </source>
</evidence>
<dbReference type="SUPFAM" id="SSF51905">
    <property type="entry name" value="FAD/NAD(P)-binding domain"/>
    <property type="match status" value="1"/>
</dbReference>
<dbReference type="PANTHER" id="PTHR43735">
    <property type="entry name" value="APOPTOSIS-INDUCING FACTOR 1"/>
    <property type="match status" value="1"/>
</dbReference>
<dbReference type="OMA" id="QATHYIL"/>
<evidence type="ECO:0000259" key="5">
    <source>
        <dbReference type="Pfam" id="PF07992"/>
    </source>
</evidence>